<protein>
    <submittedName>
        <fullName evidence="1">Uncharacterized protein</fullName>
    </submittedName>
</protein>
<accession>A0A0B7HMQ1</accession>
<organism evidence="1 2">
    <name type="scientific">Capnocytophaga canimorsus</name>
    <dbReference type="NCBI Taxonomy" id="28188"/>
    <lineage>
        <taxon>Bacteria</taxon>
        <taxon>Pseudomonadati</taxon>
        <taxon>Bacteroidota</taxon>
        <taxon>Flavobacteriia</taxon>
        <taxon>Flavobacteriales</taxon>
        <taxon>Flavobacteriaceae</taxon>
        <taxon>Capnocytophaga</taxon>
    </lineage>
</organism>
<sequence length="261" mass="30615">MITFSAFGCIFGVRTDFVYLTIQFWSNMKKLLGKEIITIANQIIESQDNWDLKTLQQQVNLLSEKVTILNFVEQFYRHNGSSENRIQYSLGKTSEFVDEVIHKDKHTPDYLEEPFTEMEAFVSEETFEQQPIQQTTIQEPQKEVELVQKNPDVTTVFSDVVEHPGFELKQEVVEPKQKSLNDHLGKSNAIDLNNRLAFIKYLFLGSESEYNKVLKAIEEKESIAEVAIYLEQEVKPIYNYWKGKEEYEERFLTLVMKRFDV</sequence>
<evidence type="ECO:0000313" key="1">
    <source>
        <dbReference type="EMBL" id="CEN39157.1"/>
    </source>
</evidence>
<dbReference type="Proteomes" id="UP000044026">
    <property type="component" value="Unassembled WGS sequence"/>
</dbReference>
<dbReference type="AlphaFoldDB" id="A0A0B7HMQ1"/>
<evidence type="ECO:0000313" key="2">
    <source>
        <dbReference type="Proteomes" id="UP000044026"/>
    </source>
</evidence>
<dbReference type="RefSeq" id="WP_052456158.1">
    <property type="nucleotide sequence ID" value="NZ_CP022382.1"/>
</dbReference>
<dbReference type="EMBL" id="CDOE01000073">
    <property type="protein sequence ID" value="CEN39157.1"/>
    <property type="molecule type" value="Genomic_DNA"/>
</dbReference>
<proteinExistence type="predicted"/>
<name>A0A0B7HMQ1_9FLAO</name>
<gene>
    <name evidence="1" type="ORF">CCAN12_750051</name>
</gene>
<reference evidence="1 2" key="1">
    <citation type="submission" date="2015-01" db="EMBL/GenBank/DDBJ databases">
        <authorList>
            <person name="Xiang T."/>
            <person name="Song Y."/>
            <person name="Huang L."/>
            <person name="Wang B."/>
            <person name="Wu P."/>
        </authorList>
    </citation>
    <scope>NUCLEOTIDE SEQUENCE [LARGE SCALE GENOMIC DNA]</scope>
    <source>
        <strain evidence="1 2">Cc12</strain>
    </source>
</reference>
<dbReference type="GeneID" id="69580782"/>